<dbReference type="SUPFAM" id="SSF56300">
    <property type="entry name" value="Metallo-dependent phosphatases"/>
    <property type="match status" value="1"/>
</dbReference>
<comment type="caution">
    <text evidence="3">The sequence shown here is derived from an EMBL/GenBank/DDBJ whole genome shotgun (WGS) entry which is preliminary data.</text>
</comment>
<accession>A0ABT8JUG3</accession>
<dbReference type="InterPro" id="IPR051158">
    <property type="entry name" value="Metallophosphoesterase_sf"/>
</dbReference>
<dbReference type="PANTHER" id="PTHR31302">
    <property type="entry name" value="TRANSMEMBRANE PROTEIN WITH METALLOPHOSPHOESTERASE DOMAIN-RELATED"/>
    <property type="match status" value="1"/>
</dbReference>
<dbReference type="EMBL" id="JAROCC010000014">
    <property type="protein sequence ID" value="MDN4608775.1"/>
    <property type="molecule type" value="Genomic_DNA"/>
</dbReference>
<feature type="domain" description="Calcineurin-like phosphoesterase" evidence="2">
    <location>
        <begin position="157"/>
        <end position="325"/>
    </location>
</feature>
<reference evidence="3" key="1">
    <citation type="submission" date="2023-03" db="EMBL/GenBank/DDBJ databases">
        <title>MT1 and MT2 Draft Genomes of Novel Species.</title>
        <authorList>
            <person name="Venkateswaran K."/>
        </authorList>
    </citation>
    <scope>NUCLEOTIDE SEQUENCE</scope>
    <source>
        <strain evidence="3">F6_3S_P_2</strain>
    </source>
</reference>
<sequence>MTKIGVIFAFIIIISIYGSANYYIARRIFKWLKLIFPYMNPKLYVGIYIFIAFSMILGFLPLPSVIENVISWIAAYWMGVFAYLLLFIFMANLILLIGRLMKIIPHPMPRSIHFYAGLGVLLLSTSFVGYGIYNANQIKHVSYDVQMKGNHLSEDIKMILISDLHLGAVNSEKRIESIVEEINNLEPDIVTIAGDLFNDDYKAIRNPEKAIDLLKNIKTKYGVYASLGNHDGGGTFDEMVRFLEKSNITLLNDEHVIIDDKFILIGRLDPSPIGGFGGLQRKDITDILTSIDDINLPIIVMDHTPSKLELYDENIDLILSGHTHRGQIFPGNLITNAIFEVDYGHYQKDANSPQVIVTSGVGTWGMPMRVGSNNEIVSIHIHN</sequence>
<protein>
    <submittedName>
        <fullName evidence="3">Metallophosphoesterase</fullName>
    </submittedName>
</protein>
<organism evidence="3 4">
    <name type="scientific">Sporosarcina highlanderae</name>
    <dbReference type="NCBI Taxonomy" id="3035916"/>
    <lineage>
        <taxon>Bacteria</taxon>
        <taxon>Bacillati</taxon>
        <taxon>Bacillota</taxon>
        <taxon>Bacilli</taxon>
        <taxon>Bacillales</taxon>
        <taxon>Caryophanaceae</taxon>
        <taxon>Sporosarcina</taxon>
    </lineage>
</organism>
<feature type="transmembrane region" description="Helical" evidence="1">
    <location>
        <begin position="112"/>
        <end position="133"/>
    </location>
</feature>
<feature type="transmembrane region" description="Helical" evidence="1">
    <location>
        <begin position="45"/>
        <end position="62"/>
    </location>
</feature>
<dbReference type="Pfam" id="PF00149">
    <property type="entry name" value="Metallophos"/>
    <property type="match status" value="1"/>
</dbReference>
<keyword evidence="1" id="KW-0472">Membrane</keyword>
<gene>
    <name evidence="3" type="ORF">P5G49_15045</name>
</gene>
<dbReference type="CDD" id="cd07385">
    <property type="entry name" value="MPP_YkuE_C"/>
    <property type="match status" value="1"/>
</dbReference>
<keyword evidence="1" id="KW-0812">Transmembrane</keyword>
<dbReference type="InterPro" id="IPR029052">
    <property type="entry name" value="Metallo-depent_PP-like"/>
</dbReference>
<evidence type="ECO:0000313" key="3">
    <source>
        <dbReference type="EMBL" id="MDN4608775.1"/>
    </source>
</evidence>
<feature type="transmembrane region" description="Helical" evidence="1">
    <location>
        <begin position="74"/>
        <end position="100"/>
    </location>
</feature>
<keyword evidence="1" id="KW-1133">Transmembrane helix</keyword>
<dbReference type="PANTHER" id="PTHR31302:SF0">
    <property type="entry name" value="TRANSMEMBRANE PROTEIN WITH METALLOPHOSPHOESTERASE DOMAIN"/>
    <property type="match status" value="1"/>
</dbReference>
<dbReference type="Gene3D" id="3.60.21.10">
    <property type="match status" value="1"/>
</dbReference>
<evidence type="ECO:0000313" key="4">
    <source>
        <dbReference type="Proteomes" id="UP001175097"/>
    </source>
</evidence>
<evidence type="ECO:0000256" key="1">
    <source>
        <dbReference type="SAM" id="Phobius"/>
    </source>
</evidence>
<evidence type="ECO:0000259" key="2">
    <source>
        <dbReference type="Pfam" id="PF00149"/>
    </source>
</evidence>
<proteinExistence type="predicted"/>
<keyword evidence="4" id="KW-1185">Reference proteome</keyword>
<dbReference type="Proteomes" id="UP001175097">
    <property type="component" value="Unassembled WGS sequence"/>
</dbReference>
<feature type="transmembrane region" description="Helical" evidence="1">
    <location>
        <begin position="6"/>
        <end position="24"/>
    </location>
</feature>
<dbReference type="InterPro" id="IPR004843">
    <property type="entry name" value="Calcineurin-like_PHP"/>
</dbReference>
<dbReference type="RefSeq" id="WP_301245104.1">
    <property type="nucleotide sequence ID" value="NZ_JAROCC010000014.1"/>
</dbReference>
<name>A0ABT8JUG3_9BACL</name>